<dbReference type="InterPro" id="IPR002123">
    <property type="entry name" value="Plipid/glycerol_acylTrfase"/>
</dbReference>
<evidence type="ECO:0000259" key="5">
    <source>
        <dbReference type="SMART" id="SM00563"/>
    </source>
</evidence>
<gene>
    <name evidence="6" type="ORF">D6C00_08495</name>
</gene>
<sequence>MPSRSPSPLLYLRSLIFWLVMFTSTLVLAPLTLLTFPFPFRVRYTTATQWARLNLWWLRISCGLHYRVEGREHIPERASIVFSKHQSTWETLALQRVFPPQVWVLKRELLRIPLFGWALALIEPIAIDRGAGRRAVEQLVEQGTRRLADGRWVIVFPEGTRTAPGEKGRYRIGGAVLAERSGAQVVPVAHNAGEFWPRHSFIKYPGEIRLVVGPPIATDGKTAAEILAEAEGWIETTVERISTLKPDSGREHQQKQG</sequence>
<keyword evidence="4" id="KW-0472">Membrane</keyword>
<dbReference type="SUPFAM" id="SSF69593">
    <property type="entry name" value="Glycerol-3-phosphate (1)-acyltransferase"/>
    <property type="match status" value="1"/>
</dbReference>
<accession>A0A426QJQ0</accession>
<evidence type="ECO:0000313" key="6">
    <source>
        <dbReference type="EMBL" id="RRQ21983.1"/>
    </source>
</evidence>
<dbReference type="Pfam" id="PF01553">
    <property type="entry name" value="Acyltransferase"/>
    <property type="match status" value="1"/>
</dbReference>
<feature type="transmembrane region" description="Helical" evidence="4">
    <location>
        <begin position="15"/>
        <end position="36"/>
    </location>
</feature>
<dbReference type="RefSeq" id="WP_125181324.1">
    <property type="nucleotide sequence ID" value="NZ_QZMU01000001.1"/>
</dbReference>
<dbReference type="SMART" id="SM00563">
    <property type="entry name" value="PlsC"/>
    <property type="match status" value="1"/>
</dbReference>
<proteinExistence type="predicted"/>
<feature type="domain" description="Phospholipid/glycerol acyltransferase" evidence="5">
    <location>
        <begin position="79"/>
        <end position="193"/>
    </location>
</feature>
<organism evidence="6 7">
    <name type="scientific">Thiohalobacter thiocyanaticus</name>
    <dbReference type="NCBI Taxonomy" id="585455"/>
    <lineage>
        <taxon>Bacteria</taxon>
        <taxon>Pseudomonadati</taxon>
        <taxon>Pseudomonadota</taxon>
        <taxon>Gammaproteobacteria</taxon>
        <taxon>Thiohalobacterales</taxon>
        <taxon>Thiohalobacteraceae</taxon>
        <taxon>Thiohalobacter</taxon>
    </lineage>
</organism>
<evidence type="ECO:0000256" key="4">
    <source>
        <dbReference type="SAM" id="Phobius"/>
    </source>
</evidence>
<keyword evidence="7" id="KW-1185">Reference proteome</keyword>
<evidence type="ECO:0000313" key="7">
    <source>
        <dbReference type="Proteomes" id="UP000287798"/>
    </source>
</evidence>
<dbReference type="CDD" id="cd07989">
    <property type="entry name" value="LPLAT_AGPAT-like"/>
    <property type="match status" value="1"/>
</dbReference>
<keyword evidence="3 6" id="KW-0012">Acyltransferase</keyword>
<dbReference type="EMBL" id="QZMU01000001">
    <property type="protein sequence ID" value="RRQ21983.1"/>
    <property type="molecule type" value="Genomic_DNA"/>
</dbReference>
<comment type="pathway">
    <text evidence="1">Lipid metabolism.</text>
</comment>
<dbReference type="PANTHER" id="PTHR10434">
    <property type="entry name" value="1-ACYL-SN-GLYCEROL-3-PHOSPHATE ACYLTRANSFERASE"/>
    <property type="match status" value="1"/>
</dbReference>
<keyword evidence="4" id="KW-0812">Transmembrane</keyword>
<protein>
    <submittedName>
        <fullName evidence="6">1-acyl-sn-glycerol-3-phosphate acyltransferase</fullName>
    </submittedName>
</protein>
<dbReference type="GO" id="GO:0003841">
    <property type="term" value="F:1-acylglycerol-3-phosphate O-acyltransferase activity"/>
    <property type="evidence" value="ECO:0007669"/>
    <property type="project" value="TreeGrafter"/>
</dbReference>
<dbReference type="OrthoDB" id="9812274at2"/>
<dbReference type="PANTHER" id="PTHR10434:SF40">
    <property type="entry name" value="1-ACYL-SN-GLYCEROL-3-PHOSPHATE ACYLTRANSFERASE"/>
    <property type="match status" value="1"/>
</dbReference>
<comment type="caution">
    <text evidence="6">The sequence shown here is derived from an EMBL/GenBank/DDBJ whole genome shotgun (WGS) entry which is preliminary data.</text>
</comment>
<reference evidence="6 7" key="1">
    <citation type="journal article" date="2010" name="Int. J. Syst. Evol. Microbiol.">
        <title>Thiohalobacter thiocyanaticus gen. nov., sp. nov., a moderately halophilic, sulfur-oxidizing gammaproteobacterium from hypersaline lakes, that utilizes thiocyanate.</title>
        <authorList>
            <person name="Sorokin D.Y."/>
            <person name="Kovaleva O.L."/>
            <person name="Tourova T.P."/>
            <person name="Muyzer G."/>
        </authorList>
    </citation>
    <scope>NUCLEOTIDE SEQUENCE [LARGE SCALE GENOMIC DNA]</scope>
    <source>
        <strain evidence="6 7">Hrh1</strain>
    </source>
</reference>
<evidence type="ECO:0000256" key="3">
    <source>
        <dbReference type="ARBA" id="ARBA00023315"/>
    </source>
</evidence>
<evidence type="ECO:0000256" key="2">
    <source>
        <dbReference type="ARBA" id="ARBA00022679"/>
    </source>
</evidence>
<keyword evidence="4" id="KW-1133">Transmembrane helix</keyword>
<name>A0A426QJQ0_9GAMM</name>
<evidence type="ECO:0000256" key="1">
    <source>
        <dbReference type="ARBA" id="ARBA00005189"/>
    </source>
</evidence>
<keyword evidence="2 6" id="KW-0808">Transferase</keyword>
<dbReference type="GO" id="GO:0006654">
    <property type="term" value="P:phosphatidic acid biosynthetic process"/>
    <property type="evidence" value="ECO:0007669"/>
    <property type="project" value="TreeGrafter"/>
</dbReference>
<dbReference type="Proteomes" id="UP000287798">
    <property type="component" value="Unassembled WGS sequence"/>
</dbReference>
<dbReference type="AlphaFoldDB" id="A0A426QJQ0"/>